<evidence type="ECO:0000256" key="2">
    <source>
        <dbReference type="ARBA" id="ARBA00021310"/>
    </source>
</evidence>
<organism evidence="9 10">
    <name type="scientific">Succiniclasticum ruminis DSM 9236</name>
    <dbReference type="NCBI Taxonomy" id="1123323"/>
    <lineage>
        <taxon>Bacteria</taxon>
        <taxon>Bacillati</taxon>
        <taxon>Bacillota</taxon>
        <taxon>Negativicutes</taxon>
        <taxon>Acidaminococcales</taxon>
        <taxon>Acidaminococcaceae</taxon>
        <taxon>Succiniclasticum</taxon>
    </lineage>
</organism>
<evidence type="ECO:0000313" key="9">
    <source>
        <dbReference type="EMBL" id="SFE44644.1"/>
    </source>
</evidence>
<comment type="similarity">
    <text evidence="1 7">Belongs to the RecO family.</text>
</comment>
<evidence type="ECO:0000256" key="4">
    <source>
        <dbReference type="ARBA" id="ARBA00023172"/>
    </source>
</evidence>
<keyword evidence="10" id="KW-1185">Reference proteome</keyword>
<dbReference type="GO" id="GO:0043590">
    <property type="term" value="C:bacterial nucleoid"/>
    <property type="evidence" value="ECO:0007669"/>
    <property type="project" value="TreeGrafter"/>
</dbReference>
<keyword evidence="4 7" id="KW-0233">DNA recombination</keyword>
<dbReference type="EMBL" id="FONL01000006">
    <property type="protein sequence ID" value="SFE44644.1"/>
    <property type="molecule type" value="Genomic_DNA"/>
</dbReference>
<dbReference type="Pfam" id="PF02565">
    <property type="entry name" value="RecO_C"/>
    <property type="match status" value="1"/>
</dbReference>
<dbReference type="InterPro" id="IPR042242">
    <property type="entry name" value="RecO_C"/>
</dbReference>
<gene>
    <name evidence="7" type="primary">recO</name>
    <name evidence="9" type="ORF">SAMN05216245_10669</name>
</gene>
<dbReference type="Gene3D" id="2.40.50.140">
    <property type="entry name" value="Nucleic acid-binding proteins"/>
    <property type="match status" value="1"/>
</dbReference>
<protein>
    <recommendedName>
        <fullName evidence="2 7">DNA repair protein RecO</fullName>
    </recommendedName>
    <alternativeName>
        <fullName evidence="6 7">Recombination protein O</fullName>
    </alternativeName>
</protein>
<dbReference type="SUPFAM" id="SSF50249">
    <property type="entry name" value="Nucleic acid-binding proteins"/>
    <property type="match status" value="1"/>
</dbReference>
<evidence type="ECO:0000313" key="10">
    <source>
        <dbReference type="Proteomes" id="UP000198896"/>
    </source>
</evidence>
<comment type="function">
    <text evidence="7">Involved in DNA repair and RecF pathway recombination.</text>
</comment>
<dbReference type="Proteomes" id="UP000198896">
    <property type="component" value="Unassembled WGS sequence"/>
</dbReference>
<dbReference type="InterPro" id="IPR012340">
    <property type="entry name" value="NA-bd_OB-fold"/>
</dbReference>
<keyword evidence="5 7" id="KW-0234">DNA repair</keyword>
<dbReference type="GO" id="GO:0006310">
    <property type="term" value="P:DNA recombination"/>
    <property type="evidence" value="ECO:0007669"/>
    <property type="project" value="UniProtKB-UniRule"/>
</dbReference>
<evidence type="ECO:0000259" key="8">
    <source>
        <dbReference type="Pfam" id="PF11967"/>
    </source>
</evidence>
<dbReference type="STRING" id="1123323.SAMN05216245_10669"/>
<dbReference type="OrthoDB" id="9797083at2"/>
<dbReference type="NCBIfam" id="TIGR00613">
    <property type="entry name" value="reco"/>
    <property type="match status" value="1"/>
</dbReference>
<evidence type="ECO:0000256" key="1">
    <source>
        <dbReference type="ARBA" id="ARBA00007452"/>
    </source>
</evidence>
<dbReference type="InterPro" id="IPR003717">
    <property type="entry name" value="RecO"/>
</dbReference>
<dbReference type="SUPFAM" id="SSF57863">
    <property type="entry name" value="ArfGap/RecO-like zinc finger"/>
    <property type="match status" value="1"/>
</dbReference>
<accession>A0A1I2AKV5</accession>
<dbReference type="InterPro" id="IPR037278">
    <property type="entry name" value="ARFGAP/RecO"/>
</dbReference>
<dbReference type="Pfam" id="PF11967">
    <property type="entry name" value="RecO_N"/>
    <property type="match status" value="1"/>
</dbReference>
<dbReference type="PANTHER" id="PTHR33991:SF1">
    <property type="entry name" value="DNA REPAIR PROTEIN RECO"/>
    <property type="match status" value="1"/>
</dbReference>
<dbReference type="AlphaFoldDB" id="A0A1I2AKV5"/>
<name>A0A1I2AKV5_9FIRM</name>
<dbReference type="PANTHER" id="PTHR33991">
    <property type="entry name" value="DNA REPAIR PROTEIN RECO"/>
    <property type="match status" value="1"/>
</dbReference>
<evidence type="ECO:0000256" key="5">
    <source>
        <dbReference type="ARBA" id="ARBA00023204"/>
    </source>
</evidence>
<proteinExistence type="inferred from homology"/>
<dbReference type="Gene3D" id="1.20.1440.120">
    <property type="entry name" value="Recombination protein O, C-terminal domain"/>
    <property type="match status" value="1"/>
</dbReference>
<dbReference type="GO" id="GO:0006302">
    <property type="term" value="P:double-strand break repair"/>
    <property type="evidence" value="ECO:0007669"/>
    <property type="project" value="TreeGrafter"/>
</dbReference>
<evidence type="ECO:0000256" key="7">
    <source>
        <dbReference type="HAMAP-Rule" id="MF_00201"/>
    </source>
</evidence>
<feature type="domain" description="DNA replication/recombination mediator RecO N-terminal" evidence="8">
    <location>
        <begin position="1"/>
        <end position="78"/>
    </location>
</feature>
<dbReference type="RefSeq" id="WP_093913358.1">
    <property type="nucleotide sequence ID" value="NZ_FONL01000006.1"/>
</dbReference>
<dbReference type="InterPro" id="IPR022572">
    <property type="entry name" value="DNA_rep/recomb_RecO_N"/>
</dbReference>
<reference evidence="9 10" key="1">
    <citation type="submission" date="2016-10" db="EMBL/GenBank/DDBJ databases">
        <authorList>
            <person name="de Groot N.N."/>
        </authorList>
    </citation>
    <scope>NUCLEOTIDE SEQUENCE [LARGE SCALE GENOMIC DNA]</scope>
    <source>
        <strain evidence="9 10">DSM 9236</strain>
    </source>
</reference>
<sequence length="249" mass="28516">MESYQDEILVLQVNNWQTADKKVVCYSREHGKIVFMAYGARYPKSVSGRLLQPFACLEAELYPGTRVDKLKTCQLAAPMPQMELEQMAYGFLMAEMTERLTEQGEPSGEIYSLLQNALQLLVKRNPRLAALAYLIRLLDHCGIGPVYEVCVNCSRLAEKDGWFSEMQGGFICEECCFGHEKSPDLQSFHEETRKLWQRLRMLDFSEPGHFSVKGAALMELEQILHRYLVYQTEQPINSLSFIRQITGGN</sequence>
<evidence type="ECO:0000256" key="6">
    <source>
        <dbReference type="ARBA" id="ARBA00033409"/>
    </source>
</evidence>
<evidence type="ECO:0000256" key="3">
    <source>
        <dbReference type="ARBA" id="ARBA00022763"/>
    </source>
</evidence>
<dbReference type="HAMAP" id="MF_00201">
    <property type="entry name" value="RecO"/>
    <property type="match status" value="1"/>
</dbReference>
<keyword evidence="3 7" id="KW-0227">DNA damage</keyword>